<reference evidence="1 2" key="1">
    <citation type="submission" date="2019-09" db="EMBL/GenBank/DDBJ databases">
        <title>Genome of Aliivibrio finisterrensis LMG 23869 (type strain).</title>
        <authorList>
            <person name="Bowman J.P."/>
        </authorList>
    </citation>
    <scope>NUCLEOTIDE SEQUENCE [LARGE SCALE GENOMIC DNA]</scope>
    <source>
        <strain evidence="1 2">LMG 23869</strain>
    </source>
</reference>
<evidence type="ECO:0000313" key="2">
    <source>
        <dbReference type="Proteomes" id="UP000434870"/>
    </source>
</evidence>
<dbReference type="GO" id="GO:0003746">
    <property type="term" value="F:translation elongation factor activity"/>
    <property type="evidence" value="ECO:0007669"/>
    <property type="project" value="UniProtKB-KW"/>
</dbReference>
<dbReference type="Proteomes" id="UP000434870">
    <property type="component" value="Unassembled WGS sequence"/>
</dbReference>
<evidence type="ECO:0000313" key="1">
    <source>
        <dbReference type="EMBL" id="KAB2824222.1"/>
    </source>
</evidence>
<dbReference type="RefSeq" id="WP_151655447.1">
    <property type="nucleotide sequence ID" value="NZ_WBVP01000012.1"/>
</dbReference>
<dbReference type="AlphaFoldDB" id="A0A6N6RRM2"/>
<proteinExistence type="predicted"/>
<name>A0A6N6RRM2_9GAMM</name>
<keyword evidence="1" id="KW-0648">Protein biosynthesis</keyword>
<keyword evidence="1" id="KW-0251">Elongation factor</keyword>
<dbReference type="EMBL" id="WBVP01000012">
    <property type="protein sequence ID" value="KAB2824222.1"/>
    <property type="molecule type" value="Genomic_DNA"/>
</dbReference>
<accession>A0A6N6RRM2</accession>
<comment type="caution">
    <text evidence="1">The sequence shown here is derived from an EMBL/GenBank/DDBJ whole genome shotgun (WGS) entry which is preliminary data.</text>
</comment>
<sequence>MKSNYSIQNLKNIINNSAKDEMLSSDLIITKRGQKRDAISFIGEAEFQSIQVFSFDDDIVEVLRQTSKSDGSTKIAIDISLIDRKSLAELFSIVARMAMVYSYEIRIIYTLAEYSPPSGEAHPNNDVKPVSNFFSGWSNRPGMPILSVVGLGYERDKAVGAVEFLESSEAFLYIPQSKEDKYYTDVIRENSRLMGAYPESNRFSYELESPTETIYSLDSVISANKNKYKIVLLPFGPKIFYALSLLSSIAHPEVSVWYVSGENEDSDSSQDRDVSDISGFSFTINYSEK</sequence>
<protein>
    <submittedName>
        <fullName evidence="1">Transcription elongation factor GreB</fullName>
    </submittedName>
</protein>
<gene>
    <name evidence="1" type="ORF">F8B77_11445</name>
</gene>
<organism evidence="1 2">
    <name type="scientific">Aliivibrio finisterrensis</name>
    <dbReference type="NCBI Taxonomy" id="511998"/>
    <lineage>
        <taxon>Bacteria</taxon>
        <taxon>Pseudomonadati</taxon>
        <taxon>Pseudomonadota</taxon>
        <taxon>Gammaproteobacteria</taxon>
        <taxon>Vibrionales</taxon>
        <taxon>Vibrionaceae</taxon>
        <taxon>Aliivibrio</taxon>
    </lineage>
</organism>